<accession>A0AA85JQ35</accession>
<feature type="region of interest" description="Disordered" evidence="1">
    <location>
        <begin position="37"/>
        <end position="79"/>
    </location>
</feature>
<feature type="compositionally biased region" description="Polar residues" evidence="1">
    <location>
        <begin position="44"/>
        <end position="54"/>
    </location>
</feature>
<name>A0AA85JQ35_TRIRE</name>
<dbReference type="WBParaSite" id="TREG1_40020.1">
    <property type="protein sequence ID" value="TREG1_40020.1"/>
    <property type="gene ID" value="TREG1_40020"/>
</dbReference>
<sequence>MHIFRDSIPYRHTPDICSRPAKFRLLISHAENSIPVPKKYGVESSGNQIKSNSQVEERERKEIQRDYNKQEHEGKNSNTGYASGFNGFRAISPTVCNHWFLAFYEPYPNSLHLTWLAQTNSQ</sequence>
<reference evidence="3" key="2">
    <citation type="submission" date="2023-11" db="UniProtKB">
        <authorList>
            <consortium name="WormBaseParasite"/>
        </authorList>
    </citation>
    <scope>IDENTIFICATION</scope>
</reference>
<reference evidence="2" key="1">
    <citation type="submission" date="2022-06" db="EMBL/GenBank/DDBJ databases">
        <authorList>
            <person name="Berger JAMES D."/>
            <person name="Berger JAMES D."/>
        </authorList>
    </citation>
    <scope>NUCLEOTIDE SEQUENCE [LARGE SCALE GENOMIC DNA]</scope>
</reference>
<evidence type="ECO:0000313" key="3">
    <source>
        <dbReference type="WBParaSite" id="TREG1_40020.1"/>
    </source>
</evidence>
<feature type="compositionally biased region" description="Basic and acidic residues" evidence="1">
    <location>
        <begin position="55"/>
        <end position="75"/>
    </location>
</feature>
<organism evidence="2 3">
    <name type="scientific">Trichobilharzia regenti</name>
    <name type="common">Nasal bird schistosome</name>
    <dbReference type="NCBI Taxonomy" id="157069"/>
    <lineage>
        <taxon>Eukaryota</taxon>
        <taxon>Metazoa</taxon>
        <taxon>Spiralia</taxon>
        <taxon>Lophotrochozoa</taxon>
        <taxon>Platyhelminthes</taxon>
        <taxon>Trematoda</taxon>
        <taxon>Digenea</taxon>
        <taxon>Strigeidida</taxon>
        <taxon>Schistosomatoidea</taxon>
        <taxon>Schistosomatidae</taxon>
        <taxon>Trichobilharzia</taxon>
    </lineage>
</organism>
<dbReference type="AlphaFoldDB" id="A0AA85JQ35"/>
<proteinExistence type="predicted"/>
<protein>
    <submittedName>
        <fullName evidence="3">Uncharacterized protein</fullName>
    </submittedName>
</protein>
<dbReference type="Proteomes" id="UP000050795">
    <property type="component" value="Unassembled WGS sequence"/>
</dbReference>
<keyword evidence="2" id="KW-1185">Reference proteome</keyword>
<evidence type="ECO:0000313" key="2">
    <source>
        <dbReference type="Proteomes" id="UP000050795"/>
    </source>
</evidence>
<evidence type="ECO:0000256" key="1">
    <source>
        <dbReference type="SAM" id="MobiDB-lite"/>
    </source>
</evidence>